<name>A0A2D2CYS3_METT3</name>
<gene>
    <name evidence="5" type="ORF">CQW49_08175</name>
</gene>
<dbReference type="EMBL" id="CP023737">
    <property type="protein sequence ID" value="ATQ67876.1"/>
    <property type="molecule type" value="Genomic_DNA"/>
</dbReference>
<reference evidence="6" key="1">
    <citation type="submission" date="2017-10" db="EMBL/GenBank/DDBJ databases">
        <title>Completed PacBio SMRT sequence of Methylosinus trichosporium OB3b reveals presence of a third large plasmid.</title>
        <authorList>
            <person name="Charles T.C."/>
            <person name="Lynch M.D.J."/>
            <person name="Heil J.R."/>
            <person name="Cheng J."/>
        </authorList>
    </citation>
    <scope>NUCLEOTIDE SEQUENCE [LARGE SCALE GENOMIC DNA]</scope>
    <source>
        <strain evidence="6">OB3b</strain>
    </source>
</reference>
<evidence type="ECO:0000256" key="4">
    <source>
        <dbReference type="ARBA" id="ARBA00023172"/>
    </source>
</evidence>
<sequence>MRVPGPYTEDQRVEWEMLERAGLCLIAATRAIGHPIGIHSPEFWPVWKSFVERNIMIDEALRGKKEKNRALPPREPLEVDLSGAIEMTPEIKAKFGLTKGRGPDYSATLRSRPELDNGTTVTRIVSEWGRDESFVEFGDGFGARAAAPPIAEAPPAAPVPASITEAPHEEKDDLAHHDTLAQAIDDRLAALAQQYGDRRGDESHGRVLKFALEFLGDKRLAEISARDLRRLEQALTEIPGRKDIPGEHRKSLYSRYLYGQLEGIDNLTRISSTTVENTYFGTMNAFLTWAKSKTDWTPPAFIFNAKCEKLAEPQQRDAFRDDELMRFFGLPLFTGCASAAHIWQPGKCFVQNGLYWGYILHIFMGLRPSEIGKLRTADIVRDGEFQFIDMRRDKQESKKAKGKKTRKLKTENAYRRVPIPNLVVDLGLIDLKVALEMRGETRLFLDWHVYRHPQSGREMWGHYLSKSWQYVARAHEFNRDFLTLYSGRHTLAGWYDAMKLPQRIRDRLFGHAAQGVPGNYGPIDLTLDEARAALGTELKVQFDIANILLTAKLKAEYGELTPAPIV</sequence>
<keyword evidence="2" id="KW-0229">DNA integration</keyword>
<dbReference type="Gene3D" id="1.10.443.10">
    <property type="entry name" value="Intergrase catalytic core"/>
    <property type="match status" value="1"/>
</dbReference>
<keyword evidence="4" id="KW-0233">DNA recombination</keyword>
<evidence type="ECO:0000313" key="5">
    <source>
        <dbReference type="EMBL" id="ATQ67876.1"/>
    </source>
</evidence>
<accession>A0A2D2CYS3</accession>
<dbReference type="PANTHER" id="PTHR30349:SF41">
    <property type="entry name" value="INTEGRASE_RECOMBINASE PROTEIN MJ0367-RELATED"/>
    <property type="match status" value="1"/>
</dbReference>
<dbReference type="Proteomes" id="UP000230709">
    <property type="component" value="Chromosome"/>
</dbReference>
<dbReference type="GO" id="GO:0003677">
    <property type="term" value="F:DNA binding"/>
    <property type="evidence" value="ECO:0007669"/>
    <property type="project" value="UniProtKB-KW"/>
</dbReference>
<dbReference type="KEGG" id="mtw:CQW49_08175"/>
<keyword evidence="3" id="KW-0238">DNA-binding</keyword>
<dbReference type="RefSeq" id="WP_003613677.1">
    <property type="nucleotide sequence ID" value="NZ_ADVE02000001.1"/>
</dbReference>
<protein>
    <recommendedName>
        <fullName evidence="7">Integrase</fullName>
    </recommendedName>
</protein>
<evidence type="ECO:0000313" key="6">
    <source>
        <dbReference type="Proteomes" id="UP000230709"/>
    </source>
</evidence>
<keyword evidence="6" id="KW-1185">Reference proteome</keyword>
<dbReference type="GO" id="GO:0015074">
    <property type="term" value="P:DNA integration"/>
    <property type="evidence" value="ECO:0007669"/>
    <property type="project" value="UniProtKB-KW"/>
</dbReference>
<evidence type="ECO:0000256" key="3">
    <source>
        <dbReference type="ARBA" id="ARBA00023125"/>
    </source>
</evidence>
<organism evidence="5 6">
    <name type="scientific">Methylosinus trichosporium (strain ATCC 35070 / NCIMB 11131 / UNIQEM 75 / OB3b)</name>
    <dbReference type="NCBI Taxonomy" id="595536"/>
    <lineage>
        <taxon>Bacteria</taxon>
        <taxon>Pseudomonadati</taxon>
        <taxon>Pseudomonadota</taxon>
        <taxon>Alphaproteobacteria</taxon>
        <taxon>Hyphomicrobiales</taxon>
        <taxon>Methylocystaceae</taxon>
        <taxon>Methylosinus</taxon>
    </lineage>
</organism>
<dbReference type="GO" id="GO:0006310">
    <property type="term" value="P:DNA recombination"/>
    <property type="evidence" value="ECO:0007669"/>
    <property type="project" value="UniProtKB-KW"/>
</dbReference>
<dbReference type="InterPro" id="IPR050090">
    <property type="entry name" value="Tyrosine_recombinase_XerCD"/>
</dbReference>
<evidence type="ECO:0000256" key="1">
    <source>
        <dbReference type="ARBA" id="ARBA00008857"/>
    </source>
</evidence>
<comment type="similarity">
    <text evidence="1">Belongs to the 'phage' integrase family.</text>
</comment>
<dbReference type="InterPro" id="IPR011010">
    <property type="entry name" value="DNA_brk_join_enz"/>
</dbReference>
<evidence type="ECO:0008006" key="7">
    <source>
        <dbReference type="Google" id="ProtNLM"/>
    </source>
</evidence>
<dbReference type="STRING" id="595536.GCA_000178815_03511"/>
<dbReference type="AlphaFoldDB" id="A0A2D2CYS3"/>
<dbReference type="PANTHER" id="PTHR30349">
    <property type="entry name" value="PHAGE INTEGRASE-RELATED"/>
    <property type="match status" value="1"/>
</dbReference>
<dbReference type="InterPro" id="IPR013762">
    <property type="entry name" value="Integrase-like_cat_sf"/>
</dbReference>
<evidence type="ECO:0000256" key="2">
    <source>
        <dbReference type="ARBA" id="ARBA00022908"/>
    </source>
</evidence>
<dbReference type="SUPFAM" id="SSF56349">
    <property type="entry name" value="DNA breaking-rejoining enzymes"/>
    <property type="match status" value="1"/>
</dbReference>
<proteinExistence type="inferred from homology"/>